<protein>
    <submittedName>
        <fullName evidence="1">Uncharacterized protein</fullName>
    </submittedName>
</protein>
<comment type="caution">
    <text evidence="1">The sequence shown here is derived from an EMBL/GenBank/DDBJ whole genome shotgun (WGS) entry which is preliminary data.</text>
</comment>
<accession>A0ABX4NV07</accession>
<dbReference type="EMBL" id="NPDS01000001">
    <property type="protein sequence ID" value="PJZ58908.1"/>
    <property type="molecule type" value="Genomic_DNA"/>
</dbReference>
<proteinExistence type="predicted"/>
<reference evidence="1 2" key="1">
    <citation type="submission" date="2017-07" db="EMBL/GenBank/DDBJ databases">
        <title>Leptospira spp. isolated from tropical soils.</title>
        <authorList>
            <person name="Thibeaux R."/>
            <person name="Iraola G."/>
            <person name="Ferres I."/>
            <person name="Bierque E."/>
            <person name="Girault D."/>
            <person name="Soupe-Gilbert M.-E."/>
            <person name="Picardeau M."/>
            <person name="Goarant C."/>
        </authorList>
    </citation>
    <scope>NUCLEOTIDE SEQUENCE [LARGE SCALE GENOMIC DNA]</scope>
    <source>
        <strain evidence="1 2">FH4-C-A1</strain>
    </source>
</reference>
<keyword evidence="2" id="KW-1185">Reference proteome</keyword>
<name>A0ABX4NV07_9LEPT</name>
<evidence type="ECO:0000313" key="1">
    <source>
        <dbReference type="EMBL" id="PJZ58908.1"/>
    </source>
</evidence>
<gene>
    <name evidence="1" type="ORF">CH367_02410</name>
</gene>
<organism evidence="1 2">
    <name type="scientific">Leptospira barantonii</name>
    <dbReference type="NCBI Taxonomy" id="2023184"/>
    <lineage>
        <taxon>Bacteria</taxon>
        <taxon>Pseudomonadati</taxon>
        <taxon>Spirochaetota</taxon>
        <taxon>Spirochaetia</taxon>
        <taxon>Leptospirales</taxon>
        <taxon>Leptospiraceae</taxon>
        <taxon>Leptospira</taxon>
    </lineage>
</organism>
<sequence>MQGTSTKGPNTKFRKIAIECATERHTQFLGLNENYFQNSNSFFECLTSITKLPPRELISHSTTHPLNKKGEANLSFAI</sequence>
<evidence type="ECO:0000313" key="2">
    <source>
        <dbReference type="Proteomes" id="UP000231879"/>
    </source>
</evidence>
<dbReference type="Proteomes" id="UP000231879">
    <property type="component" value="Unassembled WGS sequence"/>
</dbReference>